<dbReference type="InterPro" id="IPR054293">
    <property type="entry name" value="DUF7029"/>
</dbReference>
<dbReference type="Pfam" id="PF22974">
    <property type="entry name" value="DUF7029"/>
    <property type="match status" value="1"/>
</dbReference>
<feature type="chain" id="PRO_5002528987" description="DUF7029 domain-containing protein" evidence="2">
    <location>
        <begin position="17"/>
        <end position="1585"/>
    </location>
</feature>
<evidence type="ECO:0000313" key="5">
    <source>
        <dbReference type="Proteomes" id="UP000034291"/>
    </source>
</evidence>
<dbReference type="STRING" id="308745.A0A0F8V0G0"/>
<comment type="caution">
    <text evidence="4">The sequence shown here is derived from an EMBL/GenBank/DDBJ whole genome shotgun (WGS) entry which is preliminary data.</text>
</comment>
<keyword evidence="2" id="KW-0732">Signal</keyword>
<proteinExistence type="predicted"/>
<sequence length="1585" mass="169349">MRWTPILLGLAAAVSARPSSEKSVCDTRQSLVQQIREASDARQYCRSVLDIPIHTTTLTKTINQHPHTVTEKITKTHTDTVHKTQTAHATVIDQITEYVTDIHTLSTTEEIDVTLTATATEDVYQTETATITDVHTATITQFPVVTEFSSVVAVSSQIAYVARRSPQKREPSGGELSVPDSLKGVEEQVVKETAARATKTKTETVYKTATVTAVVITTVHDTERLTGTASKDETTIVTISSTKGSWETATLDSTIHITETATFDTTVHETVRPTGTVTKDETNIATISSTKDSWETAALDSTTHITETATLDTTHGTESPTSTVTEDETAVGTSSSTKDSWETATLDSTTHIIETATFDTTAHGTDIPTSTVTKDETAIGTISSTKDSSETATLDSTTHITETATFDTTVYDTERPTSTVTKDETTVVTKDETTIVTISSTKDSWETVTLDSTIHIIKTATFDTTISQTVTQTSYDVIPTTVSKVTTETATLTSLVYDVATTSNSYGYGTVSALAGPITLSAGPTATLTPIDPPGVNMGGTGVLTPTGVAQVWYSGDNSSASNSNITYPYVRLNLTFEYESIILDQSIYIENVLCFNSNTSLTGTFDNVAAFDYAATTWPTDSDVILITAASGCSFTGQNIYFLSSSITFDASTDSFVATGSVENIADLVQTVGVDFGDLTYDNSTSSSNSTDYGCTSPSSSTVNGLPAVACGPDFDEALDNVLGYYSGADADTDSTLAALAPGAASSSQLTRRSWWSRFKHAIKSVASAVVHAVKTVAAAVVTVVKTVVKEAVAVVETVAKYAITVAETEIKLVTFLVTGQYHQSFNFPLNIGPPSALVSDSPWGDQGIKFWSFKLDDGDDDDDGENDEEKEKKKEKFNAADQALDDIKDEIVGDFADPEPGIDLWCVNCGVTGDFKVTGTFAASIRSGFTKGQLSLAGNMYAGLFIGVDAFMEFDDTETYSLFTLGLPGFEIPDIVALGPTLSLGVSAELDITAEGQYLAGAGLTWPSIYAMLDVLDHANSVHSGFTPTYNETVSSEATITVTSTLGLPVTLGFGLNVLNGKWEKEARLIDTPGLQATLEYDDDISYTDGALNVTPADGCYGVSWDLALVNNVVLDLSDFDEGTYTLASTVLDDIASGCIGKDTSTTTTTTTTTSATPTATPSTIDIKYFMYGNLNETAIAEQNVWSADNFVLVTGAMTPTYTDPWNGMEKSITMLFEVKGTTYVFIAPDDGSTYFISPDDPSANENVFTVTPSTKPSGANIQIICAVWGMGMITADTLMTELYNYAASGAEFQWSNSFFGTDTWLDYHKTGVIFYTDSSGKLLYLSGHEGTYTSFSQGSSAKRDLPPAFEQIDVDVPVKSKREMVPVKSRREVVPVHHHKRSKASPEKRWFSPFSGLSRRSDNITASSNSTDDQTGAVIITDTTDTLYLNPHVNGNLFVTLVNSTTDISALTNGTEFAADTTAGIVMGDTDSRLLYYFPGTMNETGVSRIRLGAWGEIPETAQLVSLVPFSTGSDEILVAVDTQGQYSFLFVCALENQVNKVFLVQDPTTGAATLESADLMYTVVGGAASDCVPLAMVAGGL</sequence>
<name>A0A0F8V0G0_9EURO</name>
<organism evidence="4 5">
    <name type="scientific">Aspergillus rambellii</name>
    <dbReference type="NCBI Taxonomy" id="308745"/>
    <lineage>
        <taxon>Eukaryota</taxon>
        <taxon>Fungi</taxon>
        <taxon>Dikarya</taxon>
        <taxon>Ascomycota</taxon>
        <taxon>Pezizomycotina</taxon>
        <taxon>Eurotiomycetes</taxon>
        <taxon>Eurotiomycetidae</taxon>
        <taxon>Eurotiales</taxon>
        <taxon>Aspergillaceae</taxon>
        <taxon>Aspergillus</taxon>
        <taxon>Aspergillus subgen. Nidulantes</taxon>
    </lineage>
</organism>
<evidence type="ECO:0000313" key="4">
    <source>
        <dbReference type="EMBL" id="KKK25244.1"/>
    </source>
</evidence>
<feature type="compositionally biased region" description="Polar residues" evidence="1">
    <location>
        <begin position="331"/>
        <end position="342"/>
    </location>
</feature>
<dbReference type="Proteomes" id="UP000034291">
    <property type="component" value="Unassembled WGS sequence"/>
</dbReference>
<feature type="compositionally biased region" description="Acidic residues" evidence="1">
    <location>
        <begin position="859"/>
        <end position="870"/>
    </location>
</feature>
<evidence type="ECO:0000256" key="2">
    <source>
        <dbReference type="SAM" id="SignalP"/>
    </source>
</evidence>
<gene>
    <name evidence="4" type="ORF">ARAM_003187</name>
</gene>
<feature type="domain" description="DUF7029" evidence="3">
    <location>
        <begin position="576"/>
        <end position="672"/>
    </location>
</feature>
<dbReference type="EMBL" id="JZBS01000801">
    <property type="protein sequence ID" value="KKK25244.1"/>
    <property type="molecule type" value="Genomic_DNA"/>
</dbReference>
<feature type="region of interest" description="Disordered" evidence="1">
    <location>
        <begin position="856"/>
        <end position="877"/>
    </location>
</feature>
<protein>
    <recommendedName>
        <fullName evidence="3">DUF7029 domain-containing protein</fullName>
    </recommendedName>
</protein>
<evidence type="ECO:0000259" key="3">
    <source>
        <dbReference type="Pfam" id="PF22974"/>
    </source>
</evidence>
<reference evidence="4 5" key="1">
    <citation type="submission" date="2015-02" db="EMBL/GenBank/DDBJ databases">
        <title>Draft Genome Sequences of Two Closely-Related Aflatoxigenic Aspergillus Species Obtained from the Cote d'Ivoire.</title>
        <authorList>
            <person name="Moore G.G."/>
            <person name="Beltz S.B."/>
            <person name="Mack B.M."/>
        </authorList>
    </citation>
    <scope>NUCLEOTIDE SEQUENCE [LARGE SCALE GENOMIC DNA]</scope>
    <source>
        <strain evidence="4 5">SRRC1468</strain>
    </source>
</reference>
<accession>A0A0F8V0G0</accession>
<feature type="compositionally biased region" description="Polar residues" evidence="1">
    <location>
        <begin position="312"/>
        <end position="324"/>
    </location>
</feature>
<keyword evidence="5" id="KW-1185">Reference proteome</keyword>
<feature type="signal peptide" evidence="2">
    <location>
        <begin position="1"/>
        <end position="16"/>
    </location>
</feature>
<feature type="region of interest" description="Disordered" evidence="1">
    <location>
        <begin position="312"/>
        <end position="342"/>
    </location>
</feature>
<evidence type="ECO:0000256" key="1">
    <source>
        <dbReference type="SAM" id="MobiDB-lite"/>
    </source>
</evidence>